<sequence length="372" mass="43740">MENKESSLINGFRKCGLHPFDANAIDYKSFPSPDGSSIGNSAEPAPILPEENEELQDKAVSLPESEDPSKWLRILNEKLLPSQLAQFQEHRNKLLWSGPAEDTNLFYLWRNTMDEIEGPPEFMFIDSPFVTICDAGNQFNSDSVVIPEDATNSHDSLACEIGLQNDSNLHTRCATPEASNANEIAEEALTVRQFEVTKSVLKKLSNISKDAIKRTKRAYPSVATSEEWGEIFRKAEQDKIEKEEAKRRRIEEREEKRLMREKEEKIKLAEREMQKLMREEEELRKQAERERKRMEREEEKQNKLADREKRKMDEDRRKSAERQKKKEMREQEEQRRISEREEKKAIREEEKKRKLTERGKKKMMQQEKLSLI</sequence>
<dbReference type="eggNOG" id="ENOG502S0RT">
    <property type="taxonomic scope" value="Eukaryota"/>
</dbReference>
<feature type="compositionally biased region" description="Basic and acidic residues" evidence="1">
    <location>
        <begin position="275"/>
        <end position="358"/>
    </location>
</feature>
<dbReference type="AlphaFoldDB" id="Q17EZ1"/>
<gene>
    <name evidence="2" type="ORF">AaeL_AAEL003637</name>
</gene>
<reference evidence="2" key="2">
    <citation type="journal article" date="2007" name="Science">
        <title>Genome sequence of Aedes aegypti, a major arbovirus vector.</title>
        <authorList>
            <person name="Nene V."/>
            <person name="Wortman J.R."/>
            <person name="Lawson D."/>
            <person name="Haas B."/>
            <person name="Kodira C."/>
            <person name="Tu Z.J."/>
            <person name="Loftus B."/>
            <person name="Xi Z."/>
            <person name="Megy K."/>
            <person name="Grabherr M."/>
            <person name="Ren Q."/>
            <person name="Zdobnov E.M."/>
            <person name="Lobo N.F."/>
            <person name="Campbell K.S."/>
            <person name="Brown S.E."/>
            <person name="Bonaldo M.F."/>
            <person name="Zhu J."/>
            <person name="Sinkins S.P."/>
            <person name="Hogenkamp D.G."/>
            <person name="Amedeo P."/>
            <person name="Arensburger P."/>
            <person name="Atkinson P.W."/>
            <person name="Bidwell S."/>
            <person name="Biedler J."/>
            <person name="Birney E."/>
            <person name="Bruggner R.V."/>
            <person name="Costas J."/>
            <person name="Coy M.R."/>
            <person name="Crabtree J."/>
            <person name="Crawford M."/>
            <person name="Debruyn B."/>
            <person name="Decaprio D."/>
            <person name="Eiglmeier K."/>
            <person name="Eisenstadt E."/>
            <person name="El-Dorry H."/>
            <person name="Gelbart W.M."/>
            <person name="Gomes S.L."/>
            <person name="Hammond M."/>
            <person name="Hannick L.I."/>
            <person name="Hogan J.R."/>
            <person name="Holmes M.H."/>
            <person name="Jaffe D."/>
            <person name="Johnston J.S."/>
            <person name="Kennedy R.C."/>
            <person name="Koo H."/>
            <person name="Kravitz S."/>
            <person name="Kriventseva E.V."/>
            <person name="Kulp D."/>
            <person name="Labutti K."/>
            <person name="Lee E."/>
            <person name="Li S."/>
            <person name="Lovin D.D."/>
            <person name="Mao C."/>
            <person name="Mauceli E."/>
            <person name="Menck C.F."/>
            <person name="Miller J.R."/>
            <person name="Montgomery P."/>
            <person name="Mori A."/>
            <person name="Nascimento A.L."/>
            <person name="Naveira H.F."/>
            <person name="Nusbaum C."/>
            <person name="O'leary S."/>
            <person name="Orvis J."/>
            <person name="Pertea M."/>
            <person name="Quesneville H."/>
            <person name="Reidenbach K.R."/>
            <person name="Rogers Y.H."/>
            <person name="Roth C.W."/>
            <person name="Schneider J.R."/>
            <person name="Schatz M."/>
            <person name="Shumway M."/>
            <person name="Stanke M."/>
            <person name="Stinson E.O."/>
            <person name="Tubio J.M."/>
            <person name="Vanzee J.P."/>
            <person name="Verjovski-Almeida S."/>
            <person name="Werner D."/>
            <person name="White O."/>
            <person name="Wyder S."/>
            <person name="Zeng Q."/>
            <person name="Zhao Q."/>
            <person name="Zhao Y."/>
            <person name="Hill C.A."/>
            <person name="Raikhel A.S."/>
            <person name="Soares M.B."/>
            <person name="Knudson D.L."/>
            <person name="Lee N.H."/>
            <person name="Galagan J."/>
            <person name="Salzberg S.L."/>
            <person name="Paulsen I.T."/>
            <person name="Dimopoulos G."/>
            <person name="Collins F.H."/>
            <person name="Birren B."/>
            <person name="Fraser-Liggett C.M."/>
            <person name="Severson D.W."/>
        </authorList>
    </citation>
    <scope>NUCLEOTIDE SEQUENCE [LARGE SCALE GENOMIC DNA]</scope>
    <source>
        <strain evidence="2">Liverpool</strain>
    </source>
</reference>
<evidence type="ECO:0000256" key="1">
    <source>
        <dbReference type="SAM" id="MobiDB-lite"/>
    </source>
</evidence>
<protein>
    <submittedName>
        <fullName evidence="2">AAEL003637-PA</fullName>
    </submittedName>
</protein>
<dbReference type="Proteomes" id="UP000682892">
    <property type="component" value="Unassembled WGS sequence"/>
</dbReference>
<organism evidence="2 3">
    <name type="scientific">Aedes aegypti</name>
    <name type="common">Yellowfever mosquito</name>
    <name type="synonym">Culex aegypti</name>
    <dbReference type="NCBI Taxonomy" id="7159"/>
    <lineage>
        <taxon>Eukaryota</taxon>
        <taxon>Metazoa</taxon>
        <taxon>Ecdysozoa</taxon>
        <taxon>Arthropoda</taxon>
        <taxon>Hexapoda</taxon>
        <taxon>Insecta</taxon>
        <taxon>Pterygota</taxon>
        <taxon>Neoptera</taxon>
        <taxon>Endopterygota</taxon>
        <taxon>Diptera</taxon>
        <taxon>Nematocera</taxon>
        <taxon>Culicoidea</taxon>
        <taxon>Culicidae</taxon>
        <taxon>Culicinae</taxon>
        <taxon>Aedini</taxon>
        <taxon>Aedes</taxon>
        <taxon>Stegomyia</taxon>
    </lineage>
</organism>
<feature type="region of interest" description="Disordered" evidence="1">
    <location>
        <begin position="31"/>
        <end position="64"/>
    </location>
</feature>
<accession>Q17EZ1</accession>
<reference evidence="2" key="3">
    <citation type="submission" date="2012-09" db="EMBL/GenBank/DDBJ databases">
        <authorList>
            <consortium name="VectorBase"/>
        </authorList>
    </citation>
    <scope>NUCLEOTIDE SEQUENCE</scope>
    <source>
        <strain evidence="2">Liverpool</strain>
    </source>
</reference>
<proteinExistence type="predicted"/>
<reference evidence="2" key="1">
    <citation type="submission" date="2005-10" db="EMBL/GenBank/DDBJ databases">
        <authorList>
            <person name="Loftus B.J."/>
            <person name="Nene V.M."/>
            <person name="Hannick L.I."/>
            <person name="Bidwell S."/>
            <person name="Haas B."/>
            <person name="Amedeo P."/>
            <person name="Orvis J."/>
            <person name="Wortman J.R."/>
            <person name="White O.R."/>
            <person name="Salzberg S."/>
            <person name="Shumway M."/>
            <person name="Koo H."/>
            <person name="Zhao Y."/>
            <person name="Holmes M."/>
            <person name="Miller J."/>
            <person name="Schatz M."/>
            <person name="Pop M."/>
            <person name="Pai G."/>
            <person name="Utterback T."/>
            <person name="Rogers Y.-H."/>
            <person name="Kravitz S."/>
            <person name="Fraser C.M."/>
        </authorList>
    </citation>
    <scope>NUCLEOTIDE SEQUENCE</scope>
    <source>
        <strain evidence="2">Liverpool</strain>
    </source>
</reference>
<feature type="region of interest" description="Disordered" evidence="1">
    <location>
        <begin position="275"/>
        <end position="372"/>
    </location>
</feature>
<dbReference type="EMBL" id="CH477278">
    <property type="protein sequence ID" value="EAT45068.1"/>
    <property type="molecule type" value="Genomic_DNA"/>
</dbReference>
<evidence type="ECO:0000313" key="2">
    <source>
        <dbReference type="EMBL" id="EAT45068.1"/>
    </source>
</evidence>
<dbReference type="PaxDb" id="7159-AAEL003637-PA"/>
<dbReference type="VEuPathDB" id="VectorBase:AAEL025255"/>
<dbReference type="HOGENOM" id="CLU_744364_0_0_1"/>
<evidence type="ECO:0000313" key="3">
    <source>
        <dbReference type="Proteomes" id="UP000682892"/>
    </source>
</evidence>
<name>Q17EZ1_AEDAE</name>